<evidence type="ECO:0000256" key="6">
    <source>
        <dbReference type="ARBA" id="ARBA00023136"/>
    </source>
</evidence>
<evidence type="ECO:0000313" key="11">
    <source>
        <dbReference type="Proteomes" id="UP000052022"/>
    </source>
</evidence>
<dbReference type="PANTHER" id="PTHR30026">
    <property type="entry name" value="OUTER MEMBRANE PROTEIN TOLC"/>
    <property type="match status" value="1"/>
</dbReference>
<dbReference type="GO" id="GO:1990281">
    <property type="term" value="C:efflux pump complex"/>
    <property type="evidence" value="ECO:0007669"/>
    <property type="project" value="TreeGrafter"/>
</dbReference>
<dbReference type="Gene3D" id="1.20.1600.10">
    <property type="entry name" value="Outer membrane efflux proteins (OEP)"/>
    <property type="match status" value="1"/>
</dbReference>
<dbReference type="InterPro" id="IPR010130">
    <property type="entry name" value="T1SS_OMP_TolC"/>
</dbReference>
<dbReference type="PANTHER" id="PTHR30026:SF22">
    <property type="entry name" value="OUTER MEMBRANE EFFLUX PROTEIN"/>
    <property type="match status" value="1"/>
</dbReference>
<feature type="signal peptide" evidence="9">
    <location>
        <begin position="1"/>
        <end position="30"/>
    </location>
</feature>
<feature type="chain" id="PRO_5006063573" evidence="9">
    <location>
        <begin position="31"/>
        <end position="473"/>
    </location>
</feature>
<dbReference type="NCBIfam" id="TIGR01844">
    <property type="entry name" value="type_I_sec_TolC"/>
    <property type="match status" value="1"/>
</dbReference>
<evidence type="ECO:0000256" key="5">
    <source>
        <dbReference type="ARBA" id="ARBA00022692"/>
    </source>
</evidence>
<dbReference type="STRING" id="928856.SAMN04488049_106101"/>
<evidence type="ECO:0000256" key="3">
    <source>
        <dbReference type="ARBA" id="ARBA00022448"/>
    </source>
</evidence>
<dbReference type="GO" id="GO:0015562">
    <property type="term" value="F:efflux transmembrane transporter activity"/>
    <property type="evidence" value="ECO:0007669"/>
    <property type="project" value="InterPro"/>
</dbReference>
<reference evidence="10 11" key="1">
    <citation type="submission" date="2015-09" db="EMBL/GenBank/DDBJ databases">
        <authorList>
            <consortium name="Swine Surveillance"/>
        </authorList>
    </citation>
    <scope>NUCLEOTIDE SEQUENCE [LARGE SCALE GENOMIC DNA]</scope>
    <source>
        <strain evidence="10 11">CECT 7557</strain>
    </source>
</reference>
<evidence type="ECO:0000256" key="8">
    <source>
        <dbReference type="SAM" id="MobiDB-lite"/>
    </source>
</evidence>
<dbReference type="GO" id="GO:0009279">
    <property type="term" value="C:cell outer membrane"/>
    <property type="evidence" value="ECO:0007669"/>
    <property type="project" value="UniProtKB-SubCell"/>
</dbReference>
<comment type="similarity">
    <text evidence="2">Belongs to the outer membrane factor (OMF) (TC 1.B.17) family.</text>
</comment>
<keyword evidence="5" id="KW-0812">Transmembrane</keyword>
<dbReference type="RefSeq" id="WP_058289221.1">
    <property type="nucleotide sequence ID" value="NZ_CYSD01000015.1"/>
</dbReference>
<dbReference type="GO" id="GO:0015288">
    <property type="term" value="F:porin activity"/>
    <property type="evidence" value="ECO:0007669"/>
    <property type="project" value="TreeGrafter"/>
</dbReference>
<organism evidence="10 11">
    <name type="scientific">Tritonibacter multivorans</name>
    <dbReference type="NCBI Taxonomy" id="928856"/>
    <lineage>
        <taxon>Bacteria</taxon>
        <taxon>Pseudomonadati</taxon>
        <taxon>Pseudomonadota</taxon>
        <taxon>Alphaproteobacteria</taxon>
        <taxon>Rhodobacterales</taxon>
        <taxon>Paracoccaceae</taxon>
        <taxon>Tritonibacter</taxon>
    </lineage>
</organism>
<keyword evidence="9" id="KW-0732">Signal</keyword>
<comment type="subcellular location">
    <subcellularLocation>
        <location evidence="1">Cell outer membrane</location>
    </subcellularLocation>
</comment>
<keyword evidence="7" id="KW-0998">Cell outer membrane</keyword>
<dbReference type="Proteomes" id="UP000052022">
    <property type="component" value="Unassembled WGS sequence"/>
</dbReference>
<name>A0A0P1GM21_9RHOB</name>
<keyword evidence="4" id="KW-1134">Transmembrane beta strand</keyword>
<gene>
    <name evidence="10" type="primary">bepC</name>
    <name evidence="10" type="ORF">TRM7557_01107</name>
</gene>
<evidence type="ECO:0000256" key="2">
    <source>
        <dbReference type="ARBA" id="ARBA00007613"/>
    </source>
</evidence>
<dbReference type="EMBL" id="CYSD01000015">
    <property type="protein sequence ID" value="CUH76877.1"/>
    <property type="molecule type" value="Genomic_DNA"/>
</dbReference>
<evidence type="ECO:0000256" key="9">
    <source>
        <dbReference type="SAM" id="SignalP"/>
    </source>
</evidence>
<dbReference type="Pfam" id="PF02321">
    <property type="entry name" value="OEP"/>
    <property type="match status" value="2"/>
</dbReference>
<evidence type="ECO:0000256" key="4">
    <source>
        <dbReference type="ARBA" id="ARBA00022452"/>
    </source>
</evidence>
<evidence type="ECO:0000313" key="10">
    <source>
        <dbReference type="EMBL" id="CUH76877.1"/>
    </source>
</evidence>
<evidence type="ECO:0000256" key="1">
    <source>
        <dbReference type="ARBA" id="ARBA00004442"/>
    </source>
</evidence>
<dbReference type="InterPro" id="IPR051906">
    <property type="entry name" value="TolC-like"/>
</dbReference>
<sequence length="473" mass="50210">MSNFFKFSGTKTILTAGVLAFALGAAPAKADNVTDAMIGAYNSSGLLEQNRALLRAADEQVAIAVSRLRPIVQAALDIGRDYSRSVTSGVGASSGRGSTDASVSLTLSWLLFDNGVSQLSKAAAQETVLATRQSLVDVEQAVLFSAVQAYVGVLSQQDIVALRRNNLRLLQEEQRAANDRFEVGEVTRTDVALAESRVAQARSNLINAEGDLQTAKAVYEQVVGRMPGAISVYPPLPGRPGSVANARANALRTHPSLKAQQHTVKARELDATGALRAMGPSLNLNVRGSHTEAKDTSDTGRSASVGLELSQQIYSGGRLAATRRAGVAQLDAAKGNLITIQRGIVQEVVSAFASLEAAEASLIASNEQVRAAQVAFDGIREEATLGSRTTLDVLEAEQDLLDAQTARLQARANQSIAAYQLLQAQGLLTADNLRLGVEQYDPELYYNAVKSAPAFVTKRGQDLDRVLKALKKN</sequence>
<protein>
    <submittedName>
        <fullName evidence="10">Outer membrane efflux protein BepC</fullName>
    </submittedName>
</protein>
<keyword evidence="11" id="KW-1185">Reference proteome</keyword>
<evidence type="ECO:0000256" key="7">
    <source>
        <dbReference type="ARBA" id="ARBA00023237"/>
    </source>
</evidence>
<dbReference type="AlphaFoldDB" id="A0A0P1GM21"/>
<keyword evidence="6" id="KW-0472">Membrane</keyword>
<dbReference type="OrthoDB" id="9789368at2"/>
<dbReference type="InterPro" id="IPR003423">
    <property type="entry name" value="OMP_efflux"/>
</dbReference>
<dbReference type="SUPFAM" id="SSF56954">
    <property type="entry name" value="Outer membrane efflux proteins (OEP)"/>
    <property type="match status" value="1"/>
</dbReference>
<proteinExistence type="inferred from homology"/>
<feature type="region of interest" description="Disordered" evidence="8">
    <location>
        <begin position="280"/>
        <end position="302"/>
    </location>
</feature>
<accession>A0A0P1GM21</accession>
<keyword evidence="3" id="KW-0813">Transport</keyword>
<feature type="compositionally biased region" description="Basic and acidic residues" evidence="8">
    <location>
        <begin position="289"/>
        <end position="298"/>
    </location>
</feature>